<dbReference type="RefSeq" id="WP_138128160.1">
    <property type="nucleotide sequence ID" value="NZ_SWLG01000014.1"/>
</dbReference>
<keyword evidence="3" id="KW-1185">Reference proteome</keyword>
<dbReference type="Proteomes" id="UP000308230">
    <property type="component" value="Unassembled WGS sequence"/>
</dbReference>
<dbReference type="OrthoDB" id="2867625at2"/>
<comment type="caution">
    <text evidence="2">The sequence shown here is derived from an EMBL/GenBank/DDBJ whole genome shotgun (WGS) entry which is preliminary data.</text>
</comment>
<proteinExistence type="predicted"/>
<sequence length="164" mass="18808">MNTEKATFIPDKRKYLFLTDQKGLVILQHVIDAVVESNLPFELVFIGGSSEDETPQTDVSMWLSQQKMGNFLYVSLQWDKLDSIKRLAEDIGFSNEEAQYIGYGEKKTNVFCCRCHGITVVREKETSEEKELPEIRCKHCDLLLSVSDHYSSLRDAYLGYVAKL</sequence>
<organism evidence="2 3">
    <name type="scientific">Exobacillus caeni</name>
    <dbReference type="NCBI Taxonomy" id="2574798"/>
    <lineage>
        <taxon>Bacteria</taxon>
        <taxon>Bacillati</taxon>
        <taxon>Bacillota</taxon>
        <taxon>Bacilli</taxon>
        <taxon>Bacillales</taxon>
        <taxon>Guptibacillaceae</taxon>
        <taxon>Exobacillus</taxon>
    </lineage>
</organism>
<evidence type="ECO:0000313" key="2">
    <source>
        <dbReference type="EMBL" id="TLS35977.1"/>
    </source>
</evidence>
<evidence type="ECO:0000313" key="3">
    <source>
        <dbReference type="Proteomes" id="UP000308230"/>
    </source>
</evidence>
<gene>
    <name evidence="2" type="ORF">FCL54_17445</name>
</gene>
<dbReference type="AlphaFoldDB" id="A0A5R9EXY2"/>
<evidence type="ECO:0000259" key="1">
    <source>
        <dbReference type="Pfam" id="PF22289"/>
    </source>
</evidence>
<dbReference type="Pfam" id="PF22289">
    <property type="entry name" value="DmmA-like_C"/>
    <property type="match status" value="1"/>
</dbReference>
<feature type="domain" description="Dimethylamine monooxygenase subunit DmmA-like C-terminal" evidence="1">
    <location>
        <begin position="110"/>
        <end position="159"/>
    </location>
</feature>
<protein>
    <recommendedName>
        <fullName evidence="1">Dimethylamine monooxygenase subunit DmmA-like C-terminal domain-containing protein</fullName>
    </recommendedName>
</protein>
<reference evidence="2 3" key="1">
    <citation type="submission" date="2019-04" db="EMBL/GenBank/DDBJ databases">
        <title>Bacillus caeni sp. nov., a bacterium isolated from mangrove sediment.</title>
        <authorList>
            <person name="Huang H."/>
            <person name="Mo K."/>
            <person name="Hu Y."/>
        </authorList>
    </citation>
    <scope>NUCLEOTIDE SEQUENCE [LARGE SCALE GENOMIC DNA]</scope>
    <source>
        <strain evidence="2 3">HB172195</strain>
    </source>
</reference>
<name>A0A5R9EXY2_9BACL</name>
<accession>A0A5R9EXY2</accession>
<dbReference type="InterPro" id="IPR048037">
    <property type="entry name" value="DmmA-like_C"/>
</dbReference>
<dbReference type="EMBL" id="SWLG01000014">
    <property type="protein sequence ID" value="TLS35977.1"/>
    <property type="molecule type" value="Genomic_DNA"/>
</dbReference>